<dbReference type="Pfam" id="PF07690">
    <property type="entry name" value="MFS_1"/>
    <property type="match status" value="1"/>
</dbReference>
<evidence type="ECO:0000256" key="7">
    <source>
        <dbReference type="SAM" id="Phobius"/>
    </source>
</evidence>
<dbReference type="PROSITE" id="PS50850">
    <property type="entry name" value="MFS"/>
    <property type="match status" value="1"/>
</dbReference>
<evidence type="ECO:0000256" key="2">
    <source>
        <dbReference type="ARBA" id="ARBA00022448"/>
    </source>
</evidence>
<dbReference type="InterPro" id="IPR020846">
    <property type="entry name" value="MFS_dom"/>
</dbReference>
<organism evidence="9 10">
    <name type="scientific">Penicillium cataractarum</name>
    <dbReference type="NCBI Taxonomy" id="2100454"/>
    <lineage>
        <taxon>Eukaryota</taxon>
        <taxon>Fungi</taxon>
        <taxon>Dikarya</taxon>
        <taxon>Ascomycota</taxon>
        <taxon>Pezizomycotina</taxon>
        <taxon>Eurotiomycetes</taxon>
        <taxon>Eurotiomycetidae</taxon>
        <taxon>Eurotiales</taxon>
        <taxon>Aspergillaceae</taxon>
        <taxon>Penicillium</taxon>
    </lineage>
</organism>
<feature type="transmembrane region" description="Helical" evidence="7">
    <location>
        <begin position="29"/>
        <end position="48"/>
    </location>
</feature>
<reference evidence="9" key="1">
    <citation type="submission" date="2022-11" db="EMBL/GenBank/DDBJ databases">
        <authorList>
            <person name="Petersen C."/>
        </authorList>
    </citation>
    <scope>NUCLEOTIDE SEQUENCE</scope>
    <source>
        <strain evidence="9">IBT 29864</strain>
    </source>
</reference>
<comment type="similarity">
    <text evidence="6">Belongs to the major facilitator superfamily. Allantoate permease family.</text>
</comment>
<dbReference type="PANTHER" id="PTHR43791:SF103">
    <property type="entry name" value="MAJOR FACILITATOR SUPERFAMILY (MFS) PROFILE DOMAIN-CONTAINING PROTEIN-RELATED"/>
    <property type="match status" value="1"/>
</dbReference>
<comment type="caution">
    <text evidence="9">The sequence shown here is derived from an EMBL/GenBank/DDBJ whole genome shotgun (WGS) entry which is preliminary data.</text>
</comment>
<evidence type="ECO:0000313" key="9">
    <source>
        <dbReference type="EMBL" id="KAJ5381674.1"/>
    </source>
</evidence>
<feature type="domain" description="Major facilitator superfamily (MFS) profile" evidence="8">
    <location>
        <begin position="35"/>
        <end position="293"/>
    </location>
</feature>
<dbReference type="Proteomes" id="UP001147782">
    <property type="component" value="Unassembled WGS sequence"/>
</dbReference>
<dbReference type="SUPFAM" id="SSF103473">
    <property type="entry name" value="MFS general substrate transporter"/>
    <property type="match status" value="1"/>
</dbReference>
<dbReference type="OrthoDB" id="6730379at2759"/>
<protein>
    <recommendedName>
        <fullName evidence="8">Major facilitator superfamily (MFS) profile domain-containing protein</fullName>
    </recommendedName>
</protein>
<keyword evidence="10" id="KW-1185">Reference proteome</keyword>
<evidence type="ECO:0000256" key="6">
    <source>
        <dbReference type="ARBA" id="ARBA00037968"/>
    </source>
</evidence>
<dbReference type="RefSeq" id="XP_056559245.1">
    <property type="nucleotide sequence ID" value="XM_056697033.1"/>
</dbReference>
<dbReference type="FunFam" id="1.20.1250.20:FF:000064">
    <property type="entry name" value="MFS allantoate transporter"/>
    <property type="match status" value="1"/>
</dbReference>
<comment type="subcellular location">
    <subcellularLocation>
        <location evidence="1">Membrane</location>
        <topology evidence="1">Multi-pass membrane protein</topology>
    </subcellularLocation>
</comment>
<dbReference type="GeneID" id="81436210"/>
<keyword evidence="5 7" id="KW-0472">Membrane</keyword>
<evidence type="ECO:0000256" key="3">
    <source>
        <dbReference type="ARBA" id="ARBA00022692"/>
    </source>
</evidence>
<evidence type="ECO:0000259" key="8">
    <source>
        <dbReference type="PROSITE" id="PS50850"/>
    </source>
</evidence>
<keyword evidence="2" id="KW-0813">Transport</keyword>
<dbReference type="Gene3D" id="1.20.1250.20">
    <property type="entry name" value="MFS general substrate transporter like domains"/>
    <property type="match status" value="1"/>
</dbReference>
<feature type="transmembrane region" description="Helical" evidence="7">
    <location>
        <begin position="163"/>
        <end position="182"/>
    </location>
</feature>
<reference evidence="9" key="2">
    <citation type="journal article" date="2023" name="IMA Fungus">
        <title>Comparative genomic study of the Penicillium genus elucidates a diverse pangenome and 15 lateral gene transfer events.</title>
        <authorList>
            <person name="Petersen C."/>
            <person name="Sorensen T."/>
            <person name="Nielsen M.R."/>
            <person name="Sondergaard T.E."/>
            <person name="Sorensen J.L."/>
            <person name="Fitzpatrick D.A."/>
            <person name="Frisvad J.C."/>
            <person name="Nielsen K.L."/>
        </authorList>
    </citation>
    <scope>NUCLEOTIDE SEQUENCE</scope>
    <source>
        <strain evidence="9">IBT 29864</strain>
    </source>
</reference>
<feature type="transmembrane region" description="Helical" evidence="7">
    <location>
        <begin position="102"/>
        <end position="120"/>
    </location>
</feature>
<gene>
    <name evidence="9" type="ORF">N7496_004102</name>
</gene>
<dbReference type="InterPro" id="IPR036259">
    <property type="entry name" value="MFS_trans_sf"/>
</dbReference>
<accession>A0A9W9SPX3</accession>
<keyword evidence="4 7" id="KW-1133">Transmembrane helix</keyword>
<name>A0A9W9SPX3_9EURO</name>
<sequence length="293" mass="32983">MEEGKSVPEIQQAPVHCHDEKALMRRVDWQYKIILLPLMFAAYMLQYLDKTALGNTAIFGIMESLNMTSGEYSWASSAFYFGFLVASYPISLCFVKLPIGKFLSISFLSWAVVVACHGATSNFAGLVAVRVLLGVFESTISPGLSLVTSLWYKRSEHASRHGIWFAGNSISSIFGGLLTYGIGHIDNSVEPWRWIFIIFGIVTFAYGIVFLIFLPDDPRNAQFISKEEGEFIHRRAQQETHTEFSKIWSKSQFIEALIDPKTWLLFVYAMGSCIPNGGLTSVIIARPHFMKYC</sequence>
<dbReference type="AlphaFoldDB" id="A0A9W9SPX3"/>
<keyword evidence="3 7" id="KW-0812">Transmembrane</keyword>
<dbReference type="EMBL" id="JAPZBS010000002">
    <property type="protein sequence ID" value="KAJ5381674.1"/>
    <property type="molecule type" value="Genomic_DNA"/>
</dbReference>
<feature type="transmembrane region" description="Helical" evidence="7">
    <location>
        <begin position="72"/>
        <end position="95"/>
    </location>
</feature>
<dbReference type="GO" id="GO:0022857">
    <property type="term" value="F:transmembrane transporter activity"/>
    <property type="evidence" value="ECO:0007669"/>
    <property type="project" value="InterPro"/>
</dbReference>
<evidence type="ECO:0000313" key="10">
    <source>
        <dbReference type="Proteomes" id="UP001147782"/>
    </source>
</evidence>
<dbReference type="GO" id="GO:0016020">
    <property type="term" value="C:membrane"/>
    <property type="evidence" value="ECO:0007669"/>
    <property type="project" value="UniProtKB-SubCell"/>
</dbReference>
<dbReference type="PANTHER" id="PTHR43791">
    <property type="entry name" value="PERMEASE-RELATED"/>
    <property type="match status" value="1"/>
</dbReference>
<evidence type="ECO:0000256" key="5">
    <source>
        <dbReference type="ARBA" id="ARBA00023136"/>
    </source>
</evidence>
<evidence type="ECO:0000256" key="1">
    <source>
        <dbReference type="ARBA" id="ARBA00004141"/>
    </source>
</evidence>
<proteinExistence type="inferred from homology"/>
<evidence type="ECO:0000256" key="4">
    <source>
        <dbReference type="ARBA" id="ARBA00022989"/>
    </source>
</evidence>
<feature type="transmembrane region" description="Helical" evidence="7">
    <location>
        <begin position="194"/>
        <end position="214"/>
    </location>
</feature>
<dbReference type="InterPro" id="IPR011701">
    <property type="entry name" value="MFS"/>
</dbReference>